<dbReference type="KEGG" id="sind:110012925"/>
<accession>A0A8M8VB48</accession>
<keyword evidence="3" id="KW-1185">Reference proteome</keyword>
<evidence type="ECO:0000256" key="1">
    <source>
        <dbReference type="SAM" id="MobiDB-lite"/>
    </source>
</evidence>
<feature type="region of interest" description="Disordered" evidence="1">
    <location>
        <begin position="387"/>
        <end position="420"/>
    </location>
</feature>
<gene>
    <name evidence="4" type="primary">LOC110012925</name>
</gene>
<dbReference type="PANTHER" id="PTHR33223">
    <property type="entry name" value="CCHC-TYPE DOMAIN-CONTAINING PROTEIN"/>
    <property type="match status" value="1"/>
</dbReference>
<dbReference type="OrthoDB" id="786775at2759"/>
<reference evidence="4" key="1">
    <citation type="submission" date="2025-08" db="UniProtKB">
        <authorList>
            <consortium name="RefSeq"/>
        </authorList>
    </citation>
    <scope>IDENTIFICATION</scope>
</reference>
<evidence type="ECO:0000313" key="3">
    <source>
        <dbReference type="Proteomes" id="UP000504604"/>
    </source>
</evidence>
<dbReference type="AlphaFoldDB" id="A0A8M8VB48"/>
<dbReference type="RefSeq" id="XP_020553715.1">
    <property type="nucleotide sequence ID" value="XM_020698056.1"/>
</dbReference>
<dbReference type="PANTHER" id="PTHR33223:SF10">
    <property type="entry name" value="AMINOTRANSFERASE-LIKE PLANT MOBILE DOMAIN-CONTAINING PROTEIN"/>
    <property type="match status" value="1"/>
</dbReference>
<feature type="region of interest" description="Disordered" evidence="1">
    <location>
        <begin position="282"/>
        <end position="314"/>
    </location>
</feature>
<dbReference type="InterPro" id="IPR005162">
    <property type="entry name" value="Retrotrans_gag_dom"/>
</dbReference>
<dbReference type="Proteomes" id="UP000504604">
    <property type="component" value="Linkage group LG11"/>
</dbReference>
<dbReference type="GeneID" id="110012925"/>
<sequence>MIEEASRKAIVECERRTVTPAREGARRQLFQEMEMKHRREFSSVPEKSPERTMSNEIEELKKRGEIVSQNRSSSFTNWILLEVVDSSFRFPDLSKYDGSKDPREHVAAFDLVMNLYGQTDSIKAKLFVTTLKGKAQEWFTSLGSGTIDSYEQLIHKFSFHFASKRKAKRTATYLFTIRQRDDETLKNFMGRFDNEVLEVQDLRIDMMVSIMIHSLKKGPFAYLFTIRQMDDETLKNFMGRFNNEVLEVQDLRIDMMVSILIHSLKKGGDECHEDNEWARDLGRSRDKRSKEGKQRSEKDRERRGPYLPKYHRYTPLNTTGEREMMLVEKEGLLQRPGKMRDTPAKKNSNKYCRFHKHKGHDTEDCYQLKDEIERLIRQGYFRHLIENRSETGHRSRSRSHERNRKDEAGKSIVRDNAPTKGIIHTISGGPIEGDSSRARKRYARENRYKYGGQMMHVESQEDMFLEIKT</sequence>
<evidence type="ECO:0000313" key="4">
    <source>
        <dbReference type="RefSeq" id="XP_020553715.1"/>
    </source>
</evidence>
<feature type="domain" description="Retrotransposon gag" evidence="2">
    <location>
        <begin position="125"/>
        <end position="211"/>
    </location>
</feature>
<feature type="compositionally biased region" description="Basic and acidic residues" evidence="1">
    <location>
        <begin position="282"/>
        <end position="304"/>
    </location>
</feature>
<name>A0A8M8VB48_SESIN</name>
<protein>
    <submittedName>
        <fullName evidence="4">Uncharacterized protein LOC110012925</fullName>
    </submittedName>
</protein>
<evidence type="ECO:0000259" key="2">
    <source>
        <dbReference type="Pfam" id="PF03732"/>
    </source>
</evidence>
<proteinExistence type="predicted"/>
<feature type="compositionally biased region" description="Basic and acidic residues" evidence="1">
    <location>
        <begin position="387"/>
        <end position="413"/>
    </location>
</feature>
<dbReference type="Pfam" id="PF03732">
    <property type="entry name" value="Retrotrans_gag"/>
    <property type="match status" value="1"/>
</dbReference>
<organism evidence="3 4">
    <name type="scientific">Sesamum indicum</name>
    <name type="common">Oriental sesame</name>
    <name type="synonym">Sesamum orientale</name>
    <dbReference type="NCBI Taxonomy" id="4182"/>
    <lineage>
        <taxon>Eukaryota</taxon>
        <taxon>Viridiplantae</taxon>
        <taxon>Streptophyta</taxon>
        <taxon>Embryophyta</taxon>
        <taxon>Tracheophyta</taxon>
        <taxon>Spermatophyta</taxon>
        <taxon>Magnoliopsida</taxon>
        <taxon>eudicotyledons</taxon>
        <taxon>Gunneridae</taxon>
        <taxon>Pentapetalae</taxon>
        <taxon>asterids</taxon>
        <taxon>lamiids</taxon>
        <taxon>Lamiales</taxon>
        <taxon>Pedaliaceae</taxon>
        <taxon>Sesamum</taxon>
    </lineage>
</organism>